<feature type="compositionally biased region" description="Acidic residues" evidence="1">
    <location>
        <begin position="72"/>
        <end position="118"/>
    </location>
</feature>
<dbReference type="Gene3D" id="2.130.10.10">
    <property type="entry name" value="YVTN repeat-like/Quinoprotein amine dehydrogenase"/>
    <property type="match status" value="1"/>
</dbReference>
<name>A0A8H4NVU6_9HYPO</name>
<feature type="region of interest" description="Disordered" evidence="1">
    <location>
        <begin position="17"/>
        <end position="121"/>
    </location>
</feature>
<evidence type="ECO:0000313" key="2">
    <source>
        <dbReference type="EMBL" id="KAF4446341.1"/>
    </source>
</evidence>
<accession>A0A8H4NVU6</accession>
<dbReference type="Proteomes" id="UP000554235">
    <property type="component" value="Unassembled WGS sequence"/>
</dbReference>
<reference evidence="2 3" key="1">
    <citation type="submission" date="2020-01" db="EMBL/GenBank/DDBJ databases">
        <title>Identification and distribution of gene clusters putatively required for synthesis of sphingolipid metabolism inhibitors in phylogenetically diverse species of the filamentous fungus Fusarium.</title>
        <authorList>
            <person name="Kim H.-S."/>
            <person name="Busman M."/>
            <person name="Brown D.W."/>
            <person name="Divon H."/>
            <person name="Uhlig S."/>
            <person name="Proctor R.H."/>
        </authorList>
    </citation>
    <scope>NUCLEOTIDE SEQUENCE [LARGE SCALE GENOMIC DNA]</scope>
    <source>
        <strain evidence="2 3">NRRL 20459</strain>
    </source>
</reference>
<dbReference type="InterPro" id="IPR036322">
    <property type="entry name" value="WD40_repeat_dom_sf"/>
</dbReference>
<feature type="non-terminal residue" evidence="2">
    <location>
        <position position="187"/>
    </location>
</feature>
<sequence>MTESQLGICQMTTDVSYDYLPDGYLSPETVDSSDSIEYEDDEDDEDDEEEDEQVEEDSLISKGIEETKTKEEDEEEEEEEDVGSSDSIEYEDDEDDEEDEEDEDDEEEEEEEEDESDNSEQNLRYYYRKCYRHTAFSPCTKLLASTFDRGIITIWCWSTNSRHHTLKRHDGNVTALGFSSDGQLLAS</sequence>
<keyword evidence="3" id="KW-1185">Reference proteome</keyword>
<organism evidence="2 3">
    <name type="scientific">Fusarium albosuccineum</name>
    <dbReference type="NCBI Taxonomy" id="1237068"/>
    <lineage>
        <taxon>Eukaryota</taxon>
        <taxon>Fungi</taxon>
        <taxon>Dikarya</taxon>
        <taxon>Ascomycota</taxon>
        <taxon>Pezizomycotina</taxon>
        <taxon>Sordariomycetes</taxon>
        <taxon>Hypocreomycetidae</taxon>
        <taxon>Hypocreales</taxon>
        <taxon>Nectriaceae</taxon>
        <taxon>Fusarium</taxon>
        <taxon>Fusarium decemcellulare species complex</taxon>
    </lineage>
</organism>
<evidence type="ECO:0000313" key="3">
    <source>
        <dbReference type="Proteomes" id="UP000554235"/>
    </source>
</evidence>
<proteinExistence type="predicted"/>
<comment type="caution">
    <text evidence="2">The sequence shown here is derived from an EMBL/GenBank/DDBJ whole genome shotgun (WGS) entry which is preliminary data.</text>
</comment>
<evidence type="ECO:0000256" key="1">
    <source>
        <dbReference type="SAM" id="MobiDB-lite"/>
    </source>
</evidence>
<dbReference type="InterPro" id="IPR015943">
    <property type="entry name" value="WD40/YVTN_repeat-like_dom_sf"/>
</dbReference>
<feature type="compositionally biased region" description="Acidic residues" evidence="1">
    <location>
        <begin position="34"/>
        <end position="58"/>
    </location>
</feature>
<dbReference type="EMBL" id="JAADYS010003541">
    <property type="protein sequence ID" value="KAF4446341.1"/>
    <property type="molecule type" value="Genomic_DNA"/>
</dbReference>
<gene>
    <name evidence="2" type="ORF">FALBO_17089</name>
</gene>
<dbReference type="SUPFAM" id="SSF50978">
    <property type="entry name" value="WD40 repeat-like"/>
    <property type="match status" value="1"/>
</dbReference>
<protein>
    <submittedName>
        <fullName evidence="2">Uncharacterized protein</fullName>
    </submittedName>
</protein>
<dbReference type="AlphaFoldDB" id="A0A8H4NVU6"/>
<dbReference type="OrthoDB" id="3560114at2759"/>